<evidence type="ECO:0000256" key="3">
    <source>
        <dbReference type="ARBA" id="ARBA00022801"/>
    </source>
</evidence>
<keyword evidence="15" id="KW-1185">Reference proteome</keyword>
<dbReference type="GO" id="GO:0004649">
    <property type="term" value="F:poly(ADP-ribose) glycohydrolase activity"/>
    <property type="evidence" value="ECO:0007669"/>
    <property type="project" value="UniProtKB-EC"/>
</dbReference>
<keyword evidence="3" id="KW-0378">Hydrolase</keyword>
<feature type="binding site" evidence="12">
    <location>
        <position position="67"/>
    </location>
    <ligand>
        <name>Mg(2+)</name>
        <dbReference type="ChEBI" id="CHEBI:18420"/>
        <label>1</label>
    </ligand>
</feature>
<evidence type="ECO:0000256" key="11">
    <source>
        <dbReference type="ARBA" id="ARBA00049015"/>
    </source>
</evidence>
<dbReference type="OrthoDB" id="2021138at2759"/>
<dbReference type="PANTHER" id="PTHR16222:SF24">
    <property type="entry name" value="ADP-RIBOSYLHYDROLASE ARH3"/>
    <property type="match status" value="1"/>
</dbReference>
<evidence type="ECO:0000256" key="13">
    <source>
        <dbReference type="SAM" id="MobiDB-lite"/>
    </source>
</evidence>
<evidence type="ECO:0000313" key="15">
    <source>
        <dbReference type="Proteomes" id="UP000481861"/>
    </source>
</evidence>
<evidence type="ECO:0000313" key="14">
    <source>
        <dbReference type="EMBL" id="KAF2877027.1"/>
    </source>
</evidence>
<evidence type="ECO:0000256" key="7">
    <source>
        <dbReference type="ARBA" id="ARBA00042722"/>
    </source>
</evidence>
<evidence type="ECO:0000256" key="9">
    <source>
        <dbReference type="ARBA" id="ARBA00043187"/>
    </source>
</evidence>
<reference evidence="14 15" key="1">
    <citation type="submission" date="2020-01" db="EMBL/GenBank/DDBJ databases">
        <authorList>
            <consortium name="DOE Joint Genome Institute"/>
            <person name="Haridas S."/>
            <person name="Albert R."/>
            <person name="Binder M."/>
            <person name="Bloem J."/>
            <person name="Labutti K."/>
            <person name="Salamov A."/>
            <person name="Andreopoulos B."/>
            <person name="Baker S.E."/>
            <person name="Barry K."/>
            <person name="Bills G."/>
            <person name="Bluhm B.H."/>
            <person name="Cannon C."/>
            <person name="Castanera R."/>
            <person name="Culley D.E."/>
            <person name="Daum C."/>
            <person name="Ezra D."/>
            <person name="Gonzalez J.B."/>
            <person name="Henrissat B."/>
            <person name="Kuo A."/>
            <person name="Liang C."/>
            <person name="Lipzen A."/>
            <person name="Lutzoni F."/>
            <person name="Magnuson J."/>
            <person name="Mondo S."/>
            <person name="Nolan M."/>
            <person name="Ohm R."/>
            <person name="Pangilinan J."/>
            <person name="Park H.-J.H."/>
            <person name="Ramirez L."/>
            <person name="Alfaro M."/>
            <person name="Sun H."/>
            <person name="Tritt A."/>
            <person name="Yoshinaga Y."/>
            <person name="Zwiers L.-H.L."/>
            <person name="Turgeon B.G."/>
            <person name="Goodwin S.B."/>
            <person name="Spatafora J.W."/>
            <person name="Crous P.W."/>
            <person name="Grigoriev I.V."/>
        </authorList>
    </citation>
    <scope>NUCLEOTIDE SEQUENCE [LARGE SCALE GENOMIC DNA]</scope>
    <source>
        <strain evidence="14 15">CBS 611.86</strain>
    </source>
</reference>
<feature type="binding site" evidence="12">
    <location>
        <position position="66"/>
    </location>
    <ligand>
        <name>Mg(2+)</name>
        <dbReference type="ChEBI" id="CHEBI:18420"/>
        <label>1</label>
    </ligand>
</feature>
<dbReference type="Pfam" id="PF03747">
    <property type="entry name" value="ADP_ribosyl_GH"/>
    <property type="match status" value="1"/>
</dbReference>
<comment type="similarity">
    <text evidence="1">Belongs to the ADP-ribosylglycohydrolase family.</text>
</comment>
<dbReference type="InterPro" id="IPR050792">
    <property type="entry name" value="ADP-ribosylglycohydrolase"/>
</dbReference>
<proteinExistence type="inferred from homology"/>
<comment type="caution">
    <text evidence="14">The sequence shown here is derived from an EMBL/GenBank/DDBJ whole genome shotgun (WGS) entry which is preliminary data.</text>
</comment>
<evidence type="ECO:0000256" key="10">
    <source>
        <dbReference type="ARBA" id="ARBA00043193"/>
    </source>
</evidence>
<dbReference type="Gene3D" id="1.10.4080.10">
    <property type="entry name" value="ADP-ribosylation/Crystallin J1"/>
    <property type="match status" value="1"/>
</dbReference>
<evidence type="ECO:0000256" key="4">
    <source>
        <dbReference type="ARBA" id="ARBA00041057"/>
    </source>
</evidence>
<dbReference type="SUPFAM" id="SSF101478">
    <property type="entry name" value="ADP-ribosylglycohydrolase"/>
    <property type="match status" value="1"/>
</dbReference>
<feature type="binding site" evidence="12">
    <location>
        <position position="68"/>
    </location>
    <ligand>
        <name>Mg(2+)</name>
        <dbReference type="ChEBI" id="CHEBI:18420"/>
        <label>1</label>
    </ligand>
</feature>
<dbReference type="AlphaFoldDB" id="A0A7C8IP70"/>
<feature type="binding site" evidence="12">
    <location>
        <position position="294"/>
    </location>
    <ligand>
        <name>Mg(2+)</name>
        <dbReference type="ChEBI" id="CHEBI:18420"/>
        <label>1</label>
    </ligand>
</feature>
<keyword evidence="12" id="KW-0460">Magnesium</keyword>
<evidence type="ECO:0000256" key="1">
    <source>
        <dbReference type="ARBA" id="ARBA00010702"/>
    </source>
</evidence>
<organism evidence="14 15">
    <name type="scientific">Massariosphaeria phaeospora</name>
    <dbReference type="NCBI Taxonomy" id="100035"/>
    <lineage>
        <taxon>Eukaryota</taxon>
        <taxon>Fungi</taxon>
        <taxon>Dikarya</taxon>
        <taxon>Ascomycota</taxon>
        <taxon>Pezizomycotina</taxon>
        <taxon>Dothideomycetes</taxon>
        <taxon>Pleosporomycetidae</taxon>
        <taxon>Pleosporales</taxon>
        <taxon>Pleosporales incertae sedis</taxon>
        <taxon>Massariosphaeria</taxon>
    </lineage>
</organism>
<evidence type="ECO:0000256" key="6">
    <source>
        <dbReference type="ARBA" id="ARBA00042471"/>
    </source>
</evidence>
<name>A0A7C8IP70_9PLEO</name>
<comment type="catalytic activity">
    <reaction evidence="11">
        <text>alpha-NAD(+) + H2O = ADP-D-ribose + nicotinamide + H(+)</text>
        <dbReference type="Rhea" id="RHEA:68792"/>
        <dbReference type="ChEBI" id="CHEBI:15377"/>
        <dbReference type="ChEBI" id="CHEBI:15378"/>
        <dbReference type="ChEBI" id="CHEBI:17154"/>
        <dbReference type="ChEBI" id="CHEBI:57967"/>
        <dbReference type="ChEBI" id="CHEBI:77017"/>
    </reaction>
</comment>
<evidence type="ECO:0000256" key="12">
    <source>
        <dbReference type="PIRSR" id="PIRSR605502-1"/>
    </source>
</evidence>
<feature type="binding site" evidence="12">
    <location>
        <position position="296"/>
    </location>
    <ligand>
        <name>Mg(2+)</name>
        <dbReference type="ChEBI" id="CHEBI:18420"/>
        <label>1</label>
    </ligand>
</feature>
<protein>
    <recommendedName>
        <fullName evidence="4">ADP-ribosylhydrolase ARH3</fullName>
        <ecNumber evidence="2">3.2.1.143</ecNumber>
    </recommendedName>
    <alternativeName>
        <fullName evidence="5">ADP-ribose glycohydrolase ARH3</fullName>
    </alternativeName>
    <alternativeName>
        <fullName evidence="6">ADP-ribosylhydrolase 3</fullName>
    </alternativeName>
    <alternativeName>
        <fullName evidence="9">O-acetyl-ADP-ribose deacetylase ARH3</fullName>
    </alternativeName>
    <alternativeName>
        <fullName evidence="10">Poly(ADP-ribose) glycohydrolase ARH3</fullName>
    </alternativeName>
    <alternativeName>
        <fullName evidence="8">[Protein ADP-ribosylarginine] hydrolase-like protein 2</fullName>
    </alternativeName>
    <alternativeName>
        <fullName evidence="7">[Protein ADP-ribosylserine] hydrolase</fullName>
    </alternativeName>
</protein>
<evidence type="ECO:0000256" key="8">
    <source>
        <dbReference type="ARBA" id="ARBA00042850"/>
    </source>
</evidence>
<dbReference type="Proteomes" id="UP000481861">
    <property type="component" value="Unassembled WGS sequence"/>
</dbReference>
<dbReference type="GO" id="GO:0046872">
    <property type="term" value="F:metal ion binding"/>
    <property type="evidence" value="ECO:0007669"/>
    <property type="project" value="UniProtKB-KW"/>
</dbReference>
<dbReference type="InterPro" id="IPR005502">
    <property type="entry name" value="Ribosyl_crysJ1"/>
</dbReference>
<sequence>MSSQPRTTPNPATSKVLGALLGVHAGDSLGATLEFKPWRMIRTKYPNGLREIIGGGSFGWPAGHATDDTDLTRAVLLAYLDRSAHAQTHTTATPAQPFDLTRTAADHCLSWYNGDWPGRTPGSSPRDIGGATDTGLSNYEASGNPLTSGAGPDSAGNGSLMRCVATGLFTAGREDRIKESKAISAITHNDVRCTISCAVYNEMVAALLAGKTPAEAVQIGCEVASELDCPAVEAALRRGEEVSLEQFASEGPASDFPDWSSGYVLQSLSLAVAALLDARSFEDVLVDVVRIGGDTDTNGAIAGGLLGAREGVEGIPERWLEKLQFREEFEEGVRKMLG</sequence>
<accession>A0A7C8IP70</accession>
<dbReference type="InterPro" id="IPR036705">
    <property type="entry name" value="Ribosyl_crysJ1_sf"/>
</dbReference>
<feature type="compositionally biased region" description="Polar residues" evidence="13">
    <location>
        <begin position="134"/>
        <end position="147"/>
    </location>
</feature>
<feature type="region of interest" description="Disordered" evidence="13">
    <location>
        <begin position="119"/>
        <end position="154"/>
    </location>
</feature>
<gene>
    <name evidence="14" type="ORF">BDV95DRAFT_534427</name>
</gene>
<dbReference type="EMBL" id="JAADJZ010000002">
    <property type="protein sequence ID" value="KAF2877027.1"/>
    <property type="molecule type" value="Genomic_DNA"/>
</dbReference>
<evidence type="ECO:0000256" key="5">
    <source>
        <dbReference type="ARBA" id="ARBA00042398"/>
    </source>
</evidence>
<dbReference type="EC" id="3.2.1.143" evidence="2"/>
<keyword evidence="12" id="KW-0479">Metal-binding</keyword>
<comment type="cofactor">
    <cofactor evidence="12">
        <name>Mg(2+)</name>
        <dbReference type="ChEBI" id="CHEBI:18420"/>
    </cofactor>
    <text evidence="12">Binds 2 magnesium ions per subunit.</text>
</comment>
<dbReference type="PANTHER" id="PTHR16222">
    <property type="entry name" value="ADP-RIBOSYLGLYCOHYDROLASE"/>
    <property type="match status" value="1"/>
</dbReference>
<evidence type="ECO:0000256" key="2">
    <source>
        <dbReference type="ARBA" id="ARBA00012255"/>
    </source>
</evidence>
<feature type="binding site" evidence="12">
    <location>
        <position position="297"/>
    </location>
    <ligand>
        <name>Mg(2+)</name>
        <dbReference type="ChEBI" id="CHEBI:18420"/>
        <label>1</label>
    </ligand>
</feature>